<comment type="function">
    <text evidence="8">Involved in the gluconeogenesis. Catalyzes stereospecifically the conversion of dihydroxyacetone phosphate (DHAP) to D-glyceraldehyde-3-phosphate (G3P).</text>
</comment>
<reference evidence="10 11" key="1">
    <citation type="submission" date="2018-12" db="EMBL/GenBank/DDBJ databases">
        <authorList>
            <person name="Chong R.A."/>
        </authorList>
    </citation>
    <scope>NUCLEOTIDE SEQUENCE [LARGE SCALE GENOMIC DNA]</scope>
    <source>
        <strain evidence="10 11">Lps</strain>
    </source>
</reference>
<gene>
    <name evidence="8" type="primary">tpiA</name>
    <name evidence="10" type="ORF">D9V70_01570</name>
</gene>
<dbReference type="PANTHER" id="PTHR21139:SF42">
    <property type="entry name" value="TRIOSEPHOSPHATE ISOMERASE"/>
    <property type="match status" value="1"/>
</dbReference>
<dbReference type="UniPathway" id="UPA00109">
    <property type="reaction ID" value="UER00189"/>
</dbReference>
<evidence type="ECO:0000256" key="8">
    <source>
        <dbReference type="HAMAP-Rule" id="MF_00147"/>
    </source>
</evidence>
<dbReference type="PANTHER" id="PTHR21139">
    <property type="entry name" value="TRIOSEPHOSPHATE ISOMERASE"/>
    <property type="match status" value="1"/>
</dbReference>
<feature type="binding site" evidence="8">
    <location>
        <position position="174"/>
    </location>
    <ligand>
        <name>substrate</name>
    </ligand>
</feature>
<dbReference type="InterPro" id="IPR035990">
    <property type="entry name" value="TIM_sf"/>
</dbReference>
<dbReference type="EMBL" id="CP034870">
    <property type="protein sequence ID" value="QCI22169.1"/>
    <property type="molecule type" value="Genomic_DNA"/>
</dbReference>
<dbReference type="GO" id="GO:0005829">
    <property type="term" value="C:cytosol"/>
    <property type="evidence" value="ECO:0007669"/>
    <property type="project" value="TreeGrafter"/>
</dbReference>
<dbReference type="Gene3D" id="3.20.20.70">
    <property type="entry name" value="Aldolase class I"/>
    <property type="match status" value="1"/>
</dbReference>
<dbReference type="RefSeq" id="WP_158356010.1">
    <property type="nucleotide sequence ID" value="NZ_CP034870.1"/>
</dbReference>
<dbReference type="HAMAP" id="MF_00147_B">
    <property type="entry name" value="TIM_B"/>
    <property type="match status" value="1"/>
</dbReference>
<dbReference type="AlphaFoldDB" id="A0A4D6Y0K8"/>
<feature type="binding site" evidence="8">
    <location>
        <begin position="9"/>
        <end position="11"/>
    </location>
    <ligand>
        <name>substrate</name>
    </ligand>
</feature>
<dbReference type="CDD" id="cd00311">
    <property type="entry name" value="TIM"/>
    <property type="match status" value="1"/>
</dbReference>
<reference evidence="10 11" key="2">
    <citation type="submission" date="2019-05" db="EMBL/GenBank/DDBJ databases">
        <title>Genome evolution of the obligate endosymbiont Buchnera aphidicola.</title>
        <authorList>
            <person name="Moran N.A."/>
        </authorList>
    </citation>
    <scope>NUCLEOTIDE SEQUENCE [LARGE SCALE GENOMIC DNA]</scope>
    <source>
        <strain evidence="10 11">Lps</strain>
    </source>
</reference>
<dbReference type="FunFam" id="3.20.20.70:FF:000016">
    <property type="entry name" value="Triosephosphate isomerase"/>
    <property type="match status" value="1"/>
</dbReference>
<sequence>MKTKIIVANWKLNGSIEMVSNYLNYLKNNLLNEFKNNIIIISPPAIYLERMYEDLRHLNIFLAAQNVDINLKGAFTGEISILMLKDIGIRYIIIGHSERRLFHNEKNDYIAKKFDLIKNHNTIPILCIGETEVEKKNGQTKKVIEEQLNSIFRISGPSAFRNTVIAYEPIWAIGTGIASDPEYVQTIHKFIKCYIQKHDIMSKNIIIQYGGSVNSSNAKDFVNQPDIDGLLIGSASLNAKNFLKIIDTSLNID</sequence>
<evidence type="ECO:0000256" key="3">
    <source>
        <dbReference type="ARBA" id="ARBA00007422"/>
    </source>
</evidence>
<comment type="similarity">
    <text evidence="3 8 9">Belongs to the triosephosphate isomerase family.</text>
</comment>
<keyword evidence="5 8" id="KW-0963">Cytoplasm</keyword>
<evidence type="ECO:0000256" key="2">
    <source>
        <dbReference type="ARBA" id="ARBA00004939"/>
    </source>
</evidence>
<accession>A0A4D6Y0K8</accession>
<dbReference type="GO" id="GO:0006096">
    <property type="term" value="P:glycolytic process"/>
    <property type="evidence" value="ECO:0007669"/>
    <property type="project" value="UniProtKB-UniRule"/>
</dbReference>
<dbReference type="GO" id="GO:0006094">
    <property type="term" value="P:gluconeogenesis"/>
    <property type="evidence" value="ECO:0007669"/>
    <property type="project" value="UniProtKB-UniRule"/>
</dbReference>
<feature type="active site" description="Proton acceptor" evidence="8">
    <location>
        <position position="168"/>
    </location>
</feature>
<evidence type="ECO:0000256" key="1">
    <source>
        <dbReference type="ARBA" id="ARBA00004680"/>
    </source>
</evidence>
<evidence type="ECO:0000313" key="10">
    <source>
        <dbReference type="EMBL" id="QCI22169.1"/>
    </source>
</evidence>
<comment type="subcellular location">
    <subcellularLocation>
        <location evidence="8 9">Cytoplasm</location>
    </subcellularLocation>
</comment>
<evidence type="ECO:0000256" key="9">
    <source>
        <dbReference type="RuleBase" id="RU363013"/>
    </source>
</evidence>
<comment type="pathway">
    <text evidence="2">Carbohydrate metabolism; erythritol degradation.</text>
</comment>
<dbReference type="OrthoDB" id="9809429at2"/>
<dbReference type="GO" id="GO:0046166">
    <property type="term" value="P:glyceraldehyde-3-phosphate biosynthetic process"/>
    <property type="evidence" value="ECO:0007669"/>
    <property type="project" value="TreeGrafter"/>
</dbReference>
<keyword evidence="7 8" id="KW-0413">Isomerase</keyword>
<comment type="catalytic activity">
    <reaction evidence="8 9">
        <text>D-glyceraldehyde 3-phosphate = dihydroxyacetone phosphate</text>
        <dbReference type="Rhea" id="RHEA:18585"/>
        <dbReference type="ChEBI" id="CHEBI:57642"/>
        <dbReference type="ChEBI" id="CHEBI:59776"/>
        <dbReference type="EC" id="5.3.1.1"/>
    </reaction>
</comment>
<dbReference type="InterPro" id="IPR022896">
    <property type="entry name" value="TrioseP_Isoase_bac/euk"/>
</dbReference>
<dbReference type="InterPro" id="IPR020861">
    <property type="entry name" value="Triosephosphate_isomerase_AS"/>
</dbReference>
<organism evidence="10 11">
    <name type="scientific">Buchnera aphidicola</name>
    <name type="common">Lipaphis pseudobrassicae</name>
    <dbReference type="NCBI Taxonomy" id="1258543"/>
    <lineage>
        <taxon>Bacteria</taxon>
        <taxon>Pseudomonadati</taxon>
        <taxon>Pseudomonadota</taxon>
        <taxon>Gammaproteobacteria</taxon>
        <taxon>Enterobacterales</taxon>
        <taxon>Erwiniaceae</taxon>
        <taxon>Buchnera</taxon>
    </lineage>
</organism>
<dbReference type="InterPro" id="IPR013785">
    <property type="entry name" value="Aldolase_TIM"/>
</dbReference>
<evidence type="ECO:0000256" key="7">
    <source>
        <dbReference type="ARBA" id="ARBA00023235"/>
    </source>
</evidence>
<dbReference type="SUPFAM" id="SSF51351">
    <property type="entry name" value="Triosephosphate isomerase (TIM)"/>
    <property type="match status" value="1"/>
</dbReference>
<name>A0A4D6Y0K8_9GAMM</name>
<comment type="pathway">
    <text evidence="1 8 9">Carbohydrate degradation; glycolysis; D-glyceraldehyde 3-phosphate from glycerone phosphate: step 1/1.</text>
</comment>
<dbReference type="UniPathway" id="UPA00138"/>
<evidence type="ECO:0000256" key="4">
    <source>
        <dbReference type="ARBA" id="ARBA00022432"/>
    </source>
</evidence>
<dbReference type="GO" id="GO:0004807">
    <property type="term" value="F:triose-phosphate isomerase activity"/>
    <property type="evidence" value="ECO:0007669"/>
    <property type="project" value="UniProtKB-UniRule"/>
</dbReference>
<protein>
    <recommendedName>
        <fullName evidence="8 9">Triosephosphate isomerase</fullName>
        <shortName evidence="8">TIM</shortName>
        <shortName evidence="8">TPI</shortName>
        <ecNumber evidence="8 9">5.3.1.1</ecNumber>
    </recommendedName>
    <alternativeName>
        <fullName evidence="8">Triose-phosphate isomerase</fullName>
    </alternativeName>
</protein>
<dbReference type="InterPro" id="IPR000652">
    <property type="entry name" value="Triosephosphate_isomerase"/>
</dbReference>
<dbReference type="PROSITE" id="PS51440">
    <property type="entry name" value="TIM_2"/>
    <property type="match status" value="1"/>
</dbReference>
<comment type="caution">
    <text evidence="8">Lacks conserved residue(s) required for the propagation of feature annotation.</text>
</comment>
<evidence type="ECO:0000256" key="6">
    <source>
        <dbReference type="ARBA" id="ARBA00023152"/>
    </source>
</evidence>
<dbReference type="EC" id="5.3.1.1" evidence="8 9"/>
<feature type="binding site" evidence="8">
    <location>
        <position position="212"/>
    </location>
    <ligand>
        <name>substrate</name>
    </ligand>
</feature>
<dbReference type="NCBIfam" id="TIGR00419">
    <property type="entry name" value="tim"/>
    <property type="match status" value="1"/>
</dbReference>
<evidence type="ECO:0000256" key="5">
    <source>
        <dbReference type="ARBA" id="ARBA00022490"/>
    </source>
</evidence>
<comment type="pathway">
    <text evidence="8 9">Carbohydrate biosynthesis; gluconeogenesis.</text>
</comment>
<dbReference type="GO" id="GO:0019563">
    <property type="term" value="P:glycerol catabolic process"/>
    <property type="evidence" value="ECO:0007669"/>
    <property type="project" value="TreeGrafter"/>
</dbReference>
<dbReference type="PROSITE" id="PS00171">
    <property type="entry name" value="TIM_1"/>
    <property type="match status" value="1"/>
</dbReference>
<evidence type="ECO:0000313" key="11">
    <source>
        <dbReference type="Proteomes" id="UP000298564"/>
    </source>
</evidence>
<dbReference type="Proteomes" id="UP000298564">
    <property type="component" value="Chromosome"/>
</dbReference>
<dbReference type="Pfam" id="PF00121">
    <property type="entry name" value="TIM"/>
    <property type="match status" value="1"/>
</dbReference>
<keyword evidence="6 8" id="KW-0324">Glycolysis</keyword>
<feature type="active site" description="Electrophile" evidence="8">
    <location>
        <position position="96"/>
    </location>
</feature>
<proteinExistence type="inferred from homology"/>
<keyword evidence="4 8" id="KW-0312">Gluconeogenesis</keyword>
<comment type="subunit">
    <text evidence="8 9">Homodimer.</text>
</comment>